<dbReference type="InterPro" id="IPR036291">
    <property type="entry name" value="NAD(P)-bd_dom_sf"/>
</dbReference>
<dbReference type="RefSeq" id="WP_201758935.1">
    <property type="nucleotide sequence ID" value="NZ_CP030840.1"/>
</dbReference>
<dbReference type="InterPro" id="IPR000683">
    <property type="entry name" value="Gfo/Idh/MocA-like_OxRdtase_N"/>
</dbReference>
<dbReference type="AlphaFoldDB" id="A0A2Z5G5U0"/>
<dbReference type="Pfam" id="PF01408">
    <property type="entry name" value="GFO_IDH_MocA"/>
    <property type="match status" value="1"/>
</dbReference>
<dbReference type="SUPFAM" id="SSF55347">
    <property type="entry name" value="Glyceraldehyde-3-phosphate dehydrogenase-like, C-terminal domain"/>
    <property type="match status" value="1"/>
</dbReference>
<protein>
    <submittedName>
        <fullName evidence="4">Myo-inositol 2-dehydrogenase</fullName>
    </submittedName>
</protein>
<proteinExistence type="predicted"/>
<gene>
    <name evidence="4" type="ORF">ACPOL_4885</name>
</gene>
<dbReference type="EMBL" id="CP030840">
    <property type="protein sequence ID" value="AXC14147.1"/>
    <property type="molecule type" value="Genomic_DNA"/>
</dbReference>
<evidence type="ECO:0000313" key="5">
    <source>
        <dbReference type="Proteomes" id="UP000253606"/>
    </source>
</evidence>
<reference evidence="4 5" key="1">
    <citation type="journal article" date="2018" name="Front. Microbiol.">
        <title>Hydrolytic Capabilities as a Key to Environmental Success: Chitinolytic and Cellulolytic Acidobacteria From Acidic Sub-arctic Soils and Boreal Peatlands.</title>
        <authorList>
            <person name="Belova S.E."/>
            <person name="Ravin N.V."/>
            <person name="Pankratov T.A."/>
            <person name="Rakitin A.L."/>
            <person name="Ivanova A.A."/>
            <person name="Beletsky A.V."/>
            <person name="Mardanov A.V."/>
            <person name="Sinninghe Damste J.S."/>
            <person name="Dedysh S.N."/>
        </authorList>
    </citation>
    <scope>NUCLEOTIDE SEQUENCE [LARGE SCALE GENOMIC DNA]</scope>
    <source>
        <strain evidence="4 5">SBC82</strain>
    </source>
</reference>
<feature type="domain" description="Gfo/Idh/MocA-like oxidoreductase N-terminal" evidence="2">
    <location>
        <begin position="6"/>
        <end position="123"/>
    </location>
</feature>
<dbReference type="PANTHER" id="PTHR43818:SF11">
    <property type="entry name" value="BCDNA.GH03377"/>
    <property type="match status" value="1"/>
</dbReference>
<sequence length="365" mass="40075">MKDGPVRVGIIGSQFQAECHAAAIDMIEGEMTVVAVASPTPGNAKALADRHKIARVYSDYRDLAADPEIEAVTITSPNALHCEMAVTLAQAGKHVICEKPLCVTLDEADRMIEACRANSVLLLYAEELFFTPKYLKAKEMANSGAFGKVHLIKQSEKHFGPHSEWFWDVKRSGGGALLDLGCHGIAFAYWFLGRPKLLSAYSHLGTYVHGDKTQADDEAVTIIEFEGQAFSVIENSWARRGGMDDRIEIYGEGGLTIANLHMGNALPTYSEYGFGYAVEKAPTTTGWTYPVFEELWNYGFPQEMRHFARAIRGLESPQATGEDGKVVLEAVYAAYASAGLGCKVSLPYQPTTARPIDEWLKRKQA</sequence>
<name>A0A2Z5G5U0_9BACT</name>
<evidence type="ECO:0000259" key="2">
    <source>
        <dbReference type="Pfam" id="PF01408"/>
    </source>
</evidence>
<dbReference type="Gene3D" id="3.40.50.720">
    <property type="entry name" value="NAD(P)-binding Rossmann-like Domain"/>
    <property type="match status" value="1"/>
</dbReference>
<dbReference type="KEGG" id="abas:ACPOL_4885"/>
<accession>A0A2Z5G5U0</accession>
<keyword evidence="1" id="KW-0560">Oxidoreductase</keyword>
<dbReference type="PANTHER" id="PTHR43818">
    <property type="entry name" value="BCDNA.GH03377"/>
    <property type="match status" value="1"/>
</dbReference>
<keyword evidence="5" id="KW-1185">Reference proteome</keyword>
<dbReference type="Proteomes" id="UP000253606">
    <property type="component" value="Chromosome"/>
</dbReference>
<feature type="domain" description="GFO/IDH/MocA-like oxidoreductase" evidence="3">
    <location>
        <begin position="134"/>
        <end position="254"/>
    </location>
</feature>
<dbReference type="SUPFAM" id="SSF51735">
    <property type="entry name" value="NAD(P)-binding Rossmann-fold domains"/>
    <property type="match status" value="1"/>
</dbReference>
<dbReference type="Pfam" id="PF22725">
    <property type="entry name" value="GFO_IDH_MocA_C3"/>
    <property type="match status" value="1"/>
</dbReference>
<evidence type="ECO:0000256" key="1">
    <source>
        <dbReference type="ARBA" id="ARBA00023002"/>
    </source>
</evidence>
<dbReference type="GO" id="GO:0016491">
    <property type="term" value="F:oxidoreductase activity"/>
    <property type="evidence" value="ECO:0007669"/>
    <property type="project" value="UniProtKB-KW"/>
</dbReference>
<dbReference type="InterPro" id="IPR050463">
    <property type="entry name" value="Gfo/Idh/MocA_oxidrdct_glycsds"/>
</dbReference>
<evidence type="ECO:0000313" key="4">
    <source>
        <dbReference type="EMBL" id="AXC14147.1"/>
    </source>
</evidence>
<dbReference type="GO" id="GO:0000166">
    <property type="term" value="F:nucleotide binding"/>
    <property type="evidence" value="ECO:0007669"/>
    <property type="project" value="InterPro"/>
</dbReference>
<organism evidence="4 5">
    <name type="scientific">Acidisarcina polymorpha</name>
    <dbReference type="NCBI Taxonomy" id="2211140"/>
    <lineage>
        <taxon>Bacteria</taxon>
        <taxon>Pseudomonadati</taxon>
        <taxon>Acidobacteriota</taxon>
        <taxon>Terriglobia</taxon>
        <taxon>Terriglobales</taxon>
        <taxon>Acidobacteriaceae</taxon>
        <taxon>Acidisarcina</taxon>
    </lineage>
</organism>
<dbReference type="InterPro" id="IPR055170">
    <property type="entry name" value="GFO_IDH_MocA-like_dom"/>
</dbReference>
<evidence type="ECO:0000259" key="3">
    <source>
        <dbReference type="Pfam" id="PF22725"/>
    </source>
</evidence>
<dbReference type="Gene3D" id="3.30.360.10">
    <property type="entry name" value="Dihydrodipicolinate Reductase, domain 2"/>
    <property type="match status" value="1"/>
</dbReference>